<dbReference type="OrthoDB" id="1937804at2759"/>
<keyword evidence="3" id="KW-1185">Reference proteome</keyword>
<organism evidence="2 3">
    <name type="scientific">Kingdonia uniflora</name>
    <dbReference type="NCBI Taxonomy" id="39325"/>
    <lineage>
        <taxon>Eukaryota</taxon>
        <taxon>Viridiplantae</taxon>
        <taxon>Streptophyta</taxon>
        <taxon>Embryophyta</taxon>
        <taxon>Tracheophyta</taxon>
        <taxon>Spermatophyta</taxon>
        <taxon>Magnoliopsida</taxon>
        <taxon>Ranunculales</taxon>
        <taxon>Circaeasteraceae</taxon>
        <taxon>Kingdonia</taxon>
    </lineage>
</organism>
<dbReference type="AlphaFoldDB" id="A0A7J7LC76"/>
<gene>
    <name evidence="2" type="ORF">GIB67_028945</name>
</gene>
<evidence type="ECO:0000313" key="2">
    <source>
        <dbReference type="EMBL" id="KAF6140139.1"/>
    </source>
</evidence>
<sequence>MQNLTMSLEEEEYGRTGDQEGSEFDYSVGHVSQLCFLSGKKRKNDFEEVVNVSTEPPSLLSQNYEARDFWKLTQPDGKGHLSTSVATTPARVGFKCRSVLVNLREIYLILIEETQIPPSRLGDYPGWIMELGSPHGTTWHTIPSIASTSTINVPTGNDFFAMTEGMRKLILDITLDLEARHLHDESRITHLTANLRRAEGRLSQLNDYLDGKGL</sequence>
<comment type="caution">
    <text evidence="2">The sequence shown here is derived from an EMBL/GenBank/DDBJ whole genome shotgun (WGS) entry which is preliminary data.</text>
</comment>
<protein>
    <submittedName>
        <fullName evidence="2">Uncharacterized protein</fullName>
    </submittedName>
</protein>
<dbReference type="EMBL" id="JACGCM010002399">
    <property type="protein sequence ID" value="KAF6140139.1"/>
    <property type="molecule type" value="Genomic_DNA"/>
</dbReference>
<name>A0A7J7LC76_9MAGN</name>
<feature type="region of interest" description="Disordered" evidence="1">
    <location>
        <begin position="1"/>
        <end position="21"/>
    </location>
</feature>
<evidence type="ECO:0000313" key="3">
    <source>
        <dbReference type="Proteomes" id="UP000541444"/>
    </source>
</evidence>
<reference evidence="2 3" key="1">
    <citation type="journal article" date="2020" name="IScience">
        <title>Genome Sequencing of the Endangered Kingdonia uniflora (Circaeasteraceae, Ranunculales) Reveals Potential Mechanisms of Evolutionary Specialization.</title>
        <authorList>
            <person name="Sun Y."/>
            <person name="Deng T."/>
            <person name="Zhang A."/>
            <person name="Moore M.J."/>
            <person name="Landis J.B."/>
            <person name="Lin N."/>
            <person name="Zhang H."/>
            <person name="Zhang X."/>
            <person name="Huang J."/>
            <person name="Zhang X."/>
            <person name="Sun H."/>
            <person name="Wang H."/>
        </authorList>
    </citation>
    <scope>NUCLEOTIDE SEQUENCE [LARGE SCALE GENOMIC DNA]</scope>
    <source>
        <strain evidence="2">TB1705</strain>
        <tissue evidence="2">Leaf</tissue>
    </source>
</reference>
<accession>A0A7J7LC76</accession>
<dbReference type="Proteomes" id="UP000541444">
    <property type="component" value="Unassembled WGS sequence"/>
</dbReference>
<proteinExistence type="predicted"/>
<evidence type="ECO:0000256" key="1">
    <source>
        <dbReference type="SAM" id="MobiDB-lite"/>
    </source>
</evidence>